<dbReference type="EMBL" id="KV441472">
    <property type="protein sequence ID" value="OAG23611.1"/>
    <property type="molecule type" value="Genomic_DNA"/>
</dbReference>
<organism evidence="2 3">
    <name type="scientific">Alternaria alternata</name>
    <name type="common">Alternaria rot fungus</name>
    <name type="synonym">Torula alternata</name>
    <dbReference type="NCBI Taxonomy" id="5599"/>
    <lineage>
        <taxon>Eukaryota</taxon>
        <taxon>Fungi</taxon>
        <taxon>Dikarya</taxon>
        <taxon>Ascomycota</taxon>
        <taxon>Pezizomycotina</taxon>
        <taxon>Dothideomycetes</taxon>
        <taxon>Pleosporomycetidae</taxon>
        <taxon>Pleosporales</taxon>
        <taxon>Pleosporineae</taxon>
        <taxon>Pleosporaceae</taxon>
        <taxon>Alternaria</taxon>
        <taxon>Alternaria sect. Alternaria</taxon>
        <taxon>Alternaria alternata complex</taxon>
    </lineage>
</organism>
<accession>A0A177DWP0</accession>
<evidence type="ECO:0000313" key="3">
    <source>
        <dbReference type="Proteomes" id="UP000077248"/>
    </source>
</evidence>
<reference evidence="2 3" key="1">
    <citation type="submission" date="2016-05" db="EMBL/GenBank/DDBJ databases">
        <title>Comparative analysis of secretome profiles of manganese(II)-oxidizing ascomycete fungi.</title>
        <authorList>
            <consortium name="DOE Joint Genome Institute"/>
            <person name="Zeiner C.A."/>
            <person name="Purvine S.O."/>
            <person name="Zink E.M."/>
            <person name="Wu S."/>
            <person name="Pasa-Tolic L."/>
            <person name="Chaput D.L."/>
            <person name="Haridas S."/>
            <person name="Grigoriev I.V."/>
            <person name="Santelli C.M."/>
            <person name="Hansel C.M."/>
        </authorList>
    </citation>
    <scope>NUCLEOTIDE SEQUENCE [LARGE SCALE GENOMIC DNA]</scope>
    <source>
        <strain evidence="2 3">SRC1lrK2f</strain>
    </source>
</reference>
<evidence type="ECO:0000256" key="1">
    <source>
        <dbReference type="SAM" id="SignalP"/>
    </source>
</evidence>
<feature type="chain" id="PRO_5008059924" description="Secreted protein" evidence="1">
    <location>
        <begin position="19"/>
        <end position="152"/>
    </location>
</feature>
<keyword evidence="1" id="KW-0732">Signal</keyword>
<dbReference type="AlphaFoldDB" id="A0A177DWP0"/>
<gene>
    <name evidence="2" type="ORF">CC77DRAFT_615067</name>
</gene>
<keyword evidence="3" id="KW-1185">Reference proteome</keyword>
<evidence type="ECO:0008006" key="4">
    <source>
        <dbReference type="Google" id="ProtNLM"/>
    </source>
</evidence>
<sequence length="152" mass="17000">MLQWAGLRRLGLARSAVALGLHGAGVQSAWRSPCRPRLVSQTRWTSDLVSPPVALLQPPAKFPPCPCLFRVPPSKPPSLSRTASQLCLNSHTCTIVYFPAQHTRYLCTSTTIIASTHRLYHTIIHHVAHTHKPRRLLYNLAELRRALWAVCV</sequence>
<name>A0A177DWP0_ALTAL</name>
<dbReference type="VEuPathDB" id="FungiDB:CC77DRAFT_615067"/>
<dbReference type="KEGG" id="aalt:CC77DRAFT_615067"/>
<evidence type="ECO:0000313" key="2">
    <source>
        <dbReference type="EMBL" id="OAG23611.1"/>
    </source>
</evidence>
<proteinExistence type="predicted"/>
<dbReference type="Proteomes" id="UP000077248">
    <property type="component" value="Unassembled WGS sequence"/>
</dbReference>
<protein>
    <recommendedName>
        <fullName evidence="4">Secreted protein</fullName>
    </recommendedName>
</protein>
<feature type="signal peptide" evidence="1">
    <location>
        <begin position="1"/>
        <end position="18"/>
    </location>
</feature>
<dbReference type="RefSeq" id="XP_018389032.1">
    <property type="nucleotide sequence ID" value="XM_018532453.1"/>
</dbReference>
<dbReference type="GeneID" id="29118047"/>